<protein>
    <submittedName>
        <fullName evidence="1">Uncharacterized protein</fullName>
    </submittedName>
</protein>
<sequence>MDPSFSGRLGSFQLRESLSARISSLKGCPPAFLGGPQIHAFAGPRVPTQAYQCTSSSPLGDLLVGKGAPAFSSRGSPIARVSAH</sequence>
<reference evidence="1" key="2">
    <citation type="journal article" date="2024" name="Plant">
        <title>Genomic evolution and insights into agronomic trait innovations of Sesamum species.</title>
        <authorList>
            <person name="Miao H."/>
            <person name="Wang L."/>
            <person name="Qu L."/>
            <person name="Liu H."/>
            <person name="Sun Y."/>
            <person name="Le M."/>
            <person name="Wang Q."/>
            <person name="Wei S."/>
            <person name="Zheng Y."/>
            <person name="Lin W."/>
            <person name="Duan Y."/>
            <person name="Cao H."/>
            <person name="Xiong S."/>
            <person name="Wang X."/>
            <person name="Wei L."/>
            <person name="Li C."/>
            <person name="Ma Q."/>
            <person name="Ju M."/>
            <person name="Zhao R."/>
            <person name="Li G."/>
            <person name="Mu C."/>
            <person name="Tian Q."/>
            <person name="Mei H."/>
            <person name="Zhang T."/>
            <person name="Gao T."/>
            <person name="Zhang H."/>
        </authorList>
    </citation>
    <scope>NUCLEOTIDE SEQUENCE</scope>
    <source>
        <strain evidence="1">G01</strain>
    </source>
</reference>
<gene>
    <name evidence="1" type="ORF">Sangu_0186300</name>
</gene>
<accession>A0AAW2RMF3</accession>
<comment type="caution">
    <text evidence="1">The sequence shown here is derived from an EMBL/GenBank/DDBJ whole genome shotgun (WGS) entry which is preliminary data.</text>
</comment>
<dbReference type="AlphaFoldDB" id="A0AAW2RMF3"/>
<proteinExistence type="predicted"/>
<name>A0AAW2RMF3_9LAMI</name>
<reference evidence="1" key="1">
    <citation type="submission" date="2020-06" db="EMBL/GenBank/DDBJ databases">
        <authorList>
            <person name="Li T."/>
            <person name="Hu X."/>
            <person name="Zhang T."/>
            <person name="Song X."/>
            <person name="Zhang H."/>
            <person name="Dai N."/>
            <person name="Sheng W."/>
            <person name="Hou X."/>
            <person name="Wei L."/>
        </authorList>
    </citation>
    <scope>NUCLEOTIDE SEQUENCE</scope>
    <source>
        <strain evidence="1">G01</strain>
        <tissue evidence="1">Leaf</tissue>
    </source>
</reference>
<organism evidence="1">
    <name type="scientific">Sesamum angustifolium</name>
    <dbReference type="NCBI Taxonomy" id="2727405"/>
    <lineage>
        <taxon>Eukaryota</taxon>
        <taxon>Viridiplantae</taxon>
        <taxon>Streptophyta</taxon>
        <taxon>Embryophyta</taxon>
        <taxon>Tracheophyta</taxon>
        <taxon>Spermatophyta</taxon>
        <taxon>Magnoliopsida</taxon>
        <taxon>eudicotyledons</taxon>
        <taxon>Gunneridae</taxon>
        <taxon>Pentapetalae</taxon>
        <taxon>asterids</taxon>
        <taxon>lamiids</taxon>
        <taxon>Lamiales</taxon>
        <taxon>Pedaliaceae</taxon>
        <taxon>Sesamum</taxon>
    </lineage>
</organism>
<evidence type="ECO:0000313" key="1">
    <source>
        <dbReference type="EMBL" id="KAL0381220.1"/>
    </source>
</evidence>
<dbReference type="EMBL" id="JACGWK010000001">
    <property type="protein sequence ID" value="KAL0381220.1"/>
    <property type="molecule type" value="Genomic_DNA"/>
</dbReference>